<keyword evidence="2" id="KW-1133">Transmembrane helix</keyword>
<accession>A0A3E3JZ78</accession>
<feature type="transmembrane region" description="Helical" evidence="2">
    <location>
        <begin position="38"/>
        <end position="68"/>
    </location>
</feature>
<dbReference type="EMBL" id="QVLX01000009">
    <property type="protein sequence ID" value="RGE85188.1"/>
    <property type="molecule type" value="Genomic_DNA"/>
</dbReference>
<dbReference type="AlphaFoldDB" id="A0A3E3JZ78"/>
<keyword evidence="2" id="KW-0472">Membrane</keyword>
<protein>
    <submittedName>
        <fullName evidence="3">Uncharacterized protein</fullName>
    </submittedName>
</protein>
<comment type="caution">
    <text evidence="3">The sequence shown here is derived from an EMBL/GenBank/DDBJ whole genome shotgun (WGS) entry which is preliminary data.</text>
</comment>
<dbReference type="RefSeq" id="WP_117493790.1">
    <property type="nucleotide sequence ID" value="NZ_CBCTCK010000015.1"/>
</dbReference>
<keyword evidence="2" id="KW-0812">Transmembrane</keyword>
<reference evidence="3 4" key="1">
    <citation type="submission" date="2018-08" db="EMBL/GenBank/DDBJ databases">
        <title>A genome reference for cultivated species of the human gut microbiota.</title>
        <authorList>
            <person name="Zou Y."/>
            <person name="Xue W."/>
            <person name="Luo G."/>
        </authorList>
    </citation>
    <scope>NUCLEOTIDE SEQUENCE [LARGE SCALE GENOMIC DNA]</scope>
    <source>
        <strain evidence="3 4">AF37-2AT</strain>
    </source>
</reference>
<dbReference type="Proteomes" id="UP000261080">
    <property type="component" value="Unassembled WGS sequence"/>
</dbReference>
<evidence type="ECO:0000313" key="3">
    <source>
        <dbReference type="EMBL" id="RGE85188.1"/>
    </source>
</evidence>
<keyword evidence="1" id="KW-0175">Coiled coil</keyword>
<feature type="coiled-coil region" evidence="1">
    <location>
        <begin position="7"/>
        <end position="34"/>
    </location>
</feature>
<gene>
    <name evidence="3" type="ORF">DW016_13710</name>
</gene>
<name>A0A3E3JZ78_9FIRM</name>
<keyword evidence="4" id="KW-1185">Reference proteome</keyword>
<proteinExistence type="predicted"/>
<organism evidence="3 4">
    <name type="scientific">Sellimonas intestinalis</name>
    <dbReference type="NCBI Taxonomy" id="1653434"/>
    <lineage>
        <taxon>Bacteria</taxon>
        <taxon>Bacillati</taxon>
        <taxon>Bacillota</taxon>
        <taxon>Clostridia</taxon>
        <taxon>Lachnospirales</taxon>
        <taxon>Lachnospiraceae</taxon>
        <taxon>Sellimonas</taxon>
    </lineage>
</organism>
<sequence>MFRFGKNSKRAKRRREQEEKLRRFKEEIQEVPLERNDYLAMVLGAFWALWPVLAIVAGVVLCVVLFFFR</sequence>
<dbReference type="OrthoDB" id="9917567at2"/>
<evidence type="ECO:0000256" key="1">
    <source>
        <dbReference type="SAM" id="Coils"/>
    </source>
</evidence>
<evidence type="ECO:0000256" key="2">
    <source>
        <dbReference type="SAM" id="Phobius"/>
    </source>
</evidence>
<evidence type="ECO:0000313" key="4">
    <source>
        <dbReference type="Proteomes" id="UP000261080"/>
    </source>
</evidence>